<dbReference type="Proteomes" id="UP000198577">
    <property type="component" value="Unassembled WGS sequence"/>
</dbReference>
<evidence type="ECO:0000256" key="3">
    <source>
        <dbReference type="ARBA" id="ARBA00023065"/>
    </source>
</evidence>
<name>A0A1I5VWS5_9FIRM</name>
<dbReference type="GO" id="GO:0046961">
    <property type="term" value="F:proton-transporting ATPase activity, rotational mechanism"/>
    <property type="evidence" value="ECO:0007669"/>
    <property type="project" value="InterPro"/>
</dbReference>
<accession>A0A1I5VWS5</accession>
<dbReference type="EMBL" id="FOXR01000013">
    <property type="protein sequence ID" value="SFQ11737.1"/>
    <property type="molecule type" value="Genomic_DNA"/>
</dbReference>
<keyword evidence="5" id="KW-1185">Reference proteome</keyword>
<dbReference type="NCBIfam" id="NF002384">
    <property type="entry name" value="PRK01395.1"/>
    <property type="match status" value="1"/>
</dbReference>
<evidence type="ECO:0000256" key="2">
    <source>
        <dbReference type="ARBA" id="ARBA00022448"/>
    </source>
</evidence>
<evidence type="ECO:0000256" key="1">
    <source>
        <dbReference type="ARBA" id="ARBA00010148"/>
    </source>
</evidence>
<evidence type="ECO:0000313" key="4">
    <source>
        <dbReference type="EMBL" id="SFQ11737.1"/>
    </source>
</evidence>
<keyword evidence="3" id="KW-0406">Ion transport</keyword>
<sequence length="109" mass="11812">MCMYKMGVIGDKDSVLGFKALGLSVFPVTQPEQAARLIHRLAKENYAVLFITEPIAKDIQETIDRYSAQPFPIITLIPNNAGSMGLGMKGIKASVEKAVGVDILFGERG</sequence>
<dbReference type="InterPro" id="IPR036906">
    <property type="entry name" value="ATPase_V1_fsu_sf"/>
</dbReference>
<dbReference type="SUPFAM" id="SSF159468">
    <property type="entry name" value="AtpF-like"/>
    <property type="match status" value="1"/>
</dbReference>
<dbReference type="STRING" id="937334.SAMN05444406_1133"/>
<dbReference type="AlphaFoldDB" id="A0A1I5VWS5"/>
<proteinExistence type="inferred from homology"/>
<protein>
    <submittedName>
        <fullName evidence="4">V/A-type H+-transporting ATPase subunit F</fullName>
    </submittedName>
</protein>
<organism evidence="4 5">
    <name type="scientific">Caldicoprobacter faecalis</name>
    <dbReference type="NCBI Taxonomy" id="937334"/>
    <lineage>
        <taxon>Bacteria</taxon>
        <taxon>Bacillati</taxon>
        <taxon>Bacillota</taxon>
        <taxon>Clostridia</taxon>
        <taxon>Caldicoprobacterales</taxon>
        <taxon>Caldicoprobacteraceae</taxon>
        <taxon>Caldicoprobacter</taxon>
    </lineage>
</organism>
<comment type="similarity">
    <text evidence="1">Belongs to the V-ATPase F subunit family.</text>
</comment>
<dbReference type="InterPro" id="IPR008218">
    <property type="entry name" value="ATPase_V1-cplx_f_g_su"/>
</dbReference>
<dbReference type="Pfam" id="PF01990">
    <property type="entry name" value="ATP-synt_F"/>
    <property type="match status" value="1"/>
</dbReference>
<keyword evidence="2" id="KW-0813">Transport</keyword>
<evidence type="ECO:0000313" key="5">
    <source>
        <dbReference type="Proteomes" id="UP000198577"/>
    </source>
</evidence>
<reference evidence="4 5" key="1">
    <citation type="submission" date="2016-10" db="EMBL/GenBank/DDBJ databases">
        <authorList>
            <person name="de Groot N.N."/>
        </authorList>
    </citation>
    <scope>NUCLEOTIDE SEQUENCE [LARGE SCALE GENOMIC DNA]</scope>
    <source>
        <strain evidence="4 5">DSM 20678</strain>
    </source>
</reference>
<dbReference type="Gene3D" id="3.40.50.10580">
    <property type="entry name" value="ATPase, V1 complex, subunit F"/>
    <property type="match status" value="1"/>
</dbReference>
<gene>
    <name evidence="4" type="ORF">SAMN05444406_1133</name>
</gene>